<dbReference type="EMBL" id="FNVU01000018">
    <property type="protein sequence ID" value="SEG87114.1"/>
    <property type="molecule type" value="Genomic_DNA"/>
</dbReference>
<keyword evidence="5 6" id="KW-0119">Carbohydrate metabolism</keyword>
<dbReference type="InterPro" id="IPR001282">
    <property type="entry name" value="G6P_DH"/>
</dbReference>
<gene>
    <name evidence="6" type="primary">zwf</name>
    <name evidence="10" type="ORF">SAMN05216223_11840</name>
</gene>
<dbReference type="GO" id="GO:0009051">
    <property type="term" value="P:pentose-phosphate shunt, oxidative branch"/>
    <property type="evidence" value="ECO:0007669"/>
    <property type="project" value="TreeGrafter"/>
</dbReference>
<feature type="domain" description="Glucose-6-phosphate dehydrogenase C-terminal" evidence="9">
    <location>
        <begin position="178"/>
        <end position="453"/>
    </location>
</feature>
<dbReference type="GO" id="GO:0050661">
    <property type="term" value="F:NADP binding"/>
    <property type="evidence" value="ECO:0007669"/>
    <property type="project" value="UniProtKB-UniRule"/>
</dbReference>
<evidence type="ECO:0000313" key="11">
    <source>
        <dbReference type="Proteomes" id="UP000236754"/>
    </source>
</evidence>
<evidence type="ECO:0000256" key="1">
    <source>
        <dbReference type="ARBA" id="ARBA00004937"/>
    </source>
</evidence>
<dbReference type="InterPro" id="IPR022674">
    <property type="entry name" value="G6P_DH_NAD-bd"/>
</dbReference>
<feature type="binding site" evidence="6">
    <location>
        <position position="134"/>
    </location>
    <ligand>
        <name>NADP(+)</name>
        <dbReference type="ChEBI" id="CHEBI:58349"/>
    </ligand>
</feature>
<dbReference type="Gene3D" id="3.40.50.720">
    <property type="entry name" value="NAD(P)-binding Rossmann-like Domain"/>
    <property type="match status" value="1"/>
</dbReference>
<comment type="caution">
    <text evidence="6">Lacks conserved residue(s) required for the propagation of feature annotation.</text>
</comment>
<dbReference type="GO" id="GO:0006006">
    <property type="term" value="P:glucose metabolic process"/>
    <property type="evidence" value="ECO:0007669"/>
    <property type="project" value="UniProtKB-KW"/>
</dbReference>
<dbReference type="SUPFAM" id="SSF51735">
    <property type="entry name" value="NAD(P)-binding Rossmann-fold domains"/>
    <property type="match status" value="1"/>
</dbReference>
<evidence type="ECO:0000256" key="2">
    <source>
        <dbReference type="ARBA" id="ARBA00022526"/>
    </source>
</evidence>
<dbReference type="Pfam" id="PF02781">
    <property type="entry name" value="G6PD_C"/>
    <property type="match status" value="1"/>
</dbReference>
<protein>
    <recommendedName>
        <fullName evidence="6">Glucose-6-phosphate 1-dehydrogenase</fullName>
        <shortName evidence="6">G6PD</shortName>
        <ecNumber evidence="6">1.1.1.49</ecNumber>
    </recommendedName>
</protein>
<comment type="pathway">
    <text evidence="1 6">Carbohydrate degradation; pentose phosphate pathway; D-ribulose 5-phosphate from D-glucose 6-phosphate (oxidative stage): step 1/3.</text>
</comment>
<evidence type="ECO:0000256" key="7">
    <source>
        <dbReference type="SAM" id="MobiDB-lite"/>
    </source>
</evidence>
<feature type="binding site" evidence="6">
    <location>
        <position position="164"/>
    </location>
    <ligand>
        <name>substrate</name>
    </ligand>
</feature>
<sequence length="482" mass="53088">MIERLVVLGATGDLSGRFLMPALAALRAAGHLGDGFRLTGASRQDWTDEEFREWITEWLDRHDGGIQAGVRQAVVRSAHYQRADVTDPESVRAVVAGDEPVALYLALPPALFPRVVSALRSAGLPPGSRIALEKPFGEDLDSARELNALLAELVPEQAVFRVDHFLAMTTVQNVLGSRLANRVLEPLWNSTHIAEVEIVWDESLALEGRAGYYDHVGALKDMVQNHLLQVFCLVAMEPPVTLGERDLRDRKVDVLRSVRLLTEYDVVHRTRRARYAEGRIGGHDVPSYIDEEGVDPRRGTETFAEVELELDSWRWAGTTFRLRSGKGLGTDRKEVAVKFRAVPHLPFRHSGEVAPNVLRFGLEPEGLTLDLMGTGSRSGHLTELELSAGMEPAELPPYGRLLLDVLRGDPALSIRGDEAEEAWRVLTPVLTAWERNLVPLEEYPAGSDGPAPRDPYAPGPLPREALLHEETALPTEPGDGGS</sequence>
<dbReference type="Gene3D" id="3.30.360.10">
    <property type="entry name" value="Dihydrodipicolinate Reductase, domain 2"/>
    <property type="match status" value="1"/>
</dbReference>
<dbReference type="RefSeq" id="WP_103889322.1">
    <property type="nucleotide sequence ID" value="NZ_FNVU01000018.1"/>
</dbReference>
<accession>A0A1H6DPN6</accession>
<reference evidence="10 11" key="1">
    <citation type="submission" date="2016-10" db="EMBL/GenBank/DDBJ databases">
        <authorList>
            <person name="de Groot N.N."/>
        </authorList>
    </citation>
    <scope>NUCLEOTIDE SEQUENCE [LARGE SCALE GENOMIC DNA]</scope>
    <source>
        <strain evidence="10 11">CGMCC 4.2023</strain>
    </source>
</reference>
<feature type="binding site" evidence="6">
    <location>
        <begin position="84"/>
        <end position="85"/>
    </location>
    <ligand>
        <name>NADP(+)</name>
        <dbReference type="ChEBI" id="CHEBI:58349"/>
    </ligand>
</feature>
<feature type="active site" description="Proton acceptor" evidence="6">
    <location>
        <position position="226"/>
    </location>
</feature>
<evidence type="ECO:0000313" key="10">
    <source>
        <dbReference type="EMBL" id="SEG87114.1"/>
    </source>
</evidence>
<comment type="catalytic activity">
    <reaction evidence="6">
        <text>D-glucose 6-phosphate + NADP(+) = 6-phospho-D-glucono-1,5-lactone + NADPH + H(+)</text>
        <dbReference type="Rhea" id="RHEA:15841"/>
        <dbReference type="ChEBI" id="CHEBI:15378"/>
        <dbReference type="ChEBI" id="CHEBI:57783"/>
        <dbReference type="ChEBI" id="CHEBI:57955"/>
        <dbReference type="ChEBI" id="CHEBI:58349"/>
        <dbReference type="ChEBI" id="CHEBI:61548"/>
        <dbReference type="EC" id="1.1.1.49"/>
    </reaction>
</comment>
<keyword evidence="4 6" id="KW-0560">Oxidoreductase</keyword>
<dbReference type="PANTHER" id="PTHR23429:SF0">
    <property type="entry name" value="GLUCOSE-6-PHOSPHATE 1-DEHYDROGENASE"/>
    <property type="match status" value="1"/>
</dbReference>
<dbReference type="GO" id="GO:0005829">
    <property type="term" value="C:cytosol"/>
    <property type="evidence" value="ECO:0007669"/>
    <property type="project" value="TreeGrafter"/>
</dbReference>
<evidence type="ECO:0000259" key="9">
    <source>
        <dbReference type="Pfam" id="PF02781"/>
    </source>
</evidence>
<evidence type="ECO:0000259" key="8">
    <source>
        <dbReference type="Pfam" id="PF00479"/>
    </source>
</evidence>
<comment type="function">
    <text evidence="6">Catalyzes the oxidation of glucose 6-phosphate to 6-phosphogluconolactone.</text>
</comment>
<keyword evidence="3 6" id="KW-0521">NADP</keyword>
<keyword evidence="11" id="KW-1185">Reference proteome</keyword>
<feature type="region of interest" description="Disordered" evidence="7">
    <location>
        <begin position="443"/>
        <end position="482"/>
    </location>
</feature>
<evidence type="ECO:0000256" key="6">
    <source>
        <dbReference type="HAMAP-Rule" id="MF_00966"/>
    </source>
</evidence>
<evidence type="ECO:0000256" key="3">
    <source>
        <dbReference type="ARBA" id="ARBA00022857"/>
    </source>
</evidence>
<dbReference type="OrthoDB" id="9802739at2"/>
<feature type="binding site" evidence="6">
    <location>
        <position position="202"/>
    </location>
    <ligand>
        <name>substrate</name>
    </ligand>
</feature>
<dbReference type="GO" id="GO:0004345">
    <property type="term" value="F:glucose-6-phosphate dehydrogenase activity"/>
    <property type="evidence" value="ECO:0007669"/>
    <property type="project" value="UniProtKB-UniRule"/>
</dbReference>
<dbReference type="Proteomes" id="UP000236754">
    <property type="component" value="Unassembled WGS sequence"/>
</dbReference>
<name>A0A1H6DPN6_9ACTN</name>
<keyword evidence="2 6" id="KW-0313">Glucose metabolism</keyword>
<dbReference type="PRINTS" id="PR00079">
    <property type="entry name" value="G6PDHDRGNASE"/>
</dbReference>
<proteinExistence type="inferred from homology"/>
<evidence type="ECO:0000256" key="4">
    <source>
        <dbReference type="ARBA" id="ARBA00023002"/>
    </source>
</evidence>
<dbReference type="AlphaFoldDB" id="A0A1H6DPN6"/>
<dbReference type="UniPathway" id="UPA00115">
    <property type="reaction ID" value="UER00408"/>
</dbReference>
<dbReference type="PANTHER" id="PTHR23429">
    <property type="entry name" value="GLUCOSE-6-PHOSPHATE 1-DEHYDROGENASE G6PD"/>
    <property type="match status" value="1"/>
</dbReference>
<dbReference type="Pfam" id="PF00479">
    <property type="entry name" value="G6PD_N"/>
    <property type="match status" value="1"/>
</dbReference>
<dbReference type="SUPFAM" id="SSF55347">
    <property type="entry name" value="Glyceraldehyde-3-phosphate dehydrogenase-like, C-terminal domain"/>
    <property type="match status" value="1"/>
</dbReference>
<feature type="domain" description="Glucose-6-phosphate dehydrogenase NAD-binding" evidence="8">
    <location>
        <begin position="6"/>
        <end position="173"/>
    </location>
</feature>
<dbReference type="EC" id="1.1.1.49" evidence="6"/>
<feature type="binding site" evidence="6">
    <location>
        <position position="221"/>
    </location>
    <ligand>
        <name>substrate</name>
    </ligand>
</feature>
<evidence type="ECO:0000256" key="5">
    <source>
        <dbReference type="ARBA" id="ARBA00023277"/>
    </source>
</evidence>
<comment type="similarity">
    <text evidence="6">Belongs to the glucose-6-phosphate dehydrogenase family.</text>
</comment>
<feature type="binding site" evidence="6">
    <location>
        <position position="43"/>
    </location>
    <ligand>
        <name>NADP(+)</name>
        <dbReference type="ChEBI" id="CHEBI:58349"/>
    </ligand>
</feature>
<feature type="binding site" evidence="6">
    <location>
        <position position="326"/>
    </location>
    <ligand>
        <name>substrate</name>
    </ligand>
</feature>
<dbReference type="HAMAP" id="MF_00966">
    <property type="entry name" value="G6PD"/>
    <property type="match status" value="1"/>
</dbReference>
<dbReference type="PIRSF" id="PIRSF000110">
    <property type="entry name" value="G6PD"/>
    <property type="match status" value="1"/>
</dbReference>
<dbReference type="InterPro" id="IPR036291">
    <property type="entry name" value="NAD(P)-bd_dom_sf"/>
</dbReference>
<organism evidence="10 11">
    <name type="scientific">Actinacidiphila yanglinensis</name>
    <dbReference type="NCBI Taxonomy" id="310779"/>
    <lineage>
        <taxon>Bacteria</taxon>
        <taxon>Bacillati</taxon>
        <taxon>Actinomycetota</taxon>
        <taxon>Actinomycetes</taxon>
        <taxon>Kitasatosporales</taxon>
        <taxon>Streptomycetaceae</taxon>
        <taxon>Actinacidiphila</taxon>
    </lineage>
</organism>
<feature type="compositionally biased region" description="Pro residues" evidence="7">
    <location>
        <begin position="452"/>
        <end position="461"/>
    </location>
</feature>
<dbReference type="InterPro" id="IPR022675">
    <property type="entry name" value="G6P_DH_C"/>
</dbReference>
<dbReference type="NCBIfam" id="NF009492">
    <property type="entry name" value="PRK12853.1-3"/>
    <property type="match status" value="1"/>
</dbReference>